<accession>A0A9P3LJK8</accession>
<keyword evidence="2" id="KW-1185">Reference proteome</keyword>
<protein>
    <recommendedName>
        <fullName evidence="3">F-box domain-containing protein</fullName>
    </recommendedName>
</protein>
<sequence length="464" mass="51420">MAQDMVRIVPQELSDSVIDYLHDDLPSLRQCSLVCKSWVRTSTEHLFSIIAWPPSHPTIPGREGLPDAVSFAEFHELLKSSPRLCGALRHLKLFGARGWEGPGIIFVSFFGAKPDVQSLPIEFLHALPKLLPRLHTLELWNLNITFEPGTIPSSLQPPPSISSLSRLSFVTTMGMPALDYDSIIIAISTFSHIQDLVLDCIVQYAAALPGTEPLPSPRRFESTAVANFDASNLRDGNPSVLNKFDVVVKQLDLSALRQVAPCSPPESVPANGPLLTASPALEALAYTPESYIPLLHLQNPGNLQILDLSFGIVPSAHDPVEFMSSTNQDHVMRHLAKVPKLSSLRKLIVTIMISDLFRDHANDPDQFAQRFSEFLQRTLTWEFKIFVELRRLPRLQELKFVVAHRPMRTDLSAYLAPCGRALEEVAAEKLTLETKTSIKVTVVAECRPVGGEAVCHFQALITPD</sequence>
<name>A0A9P3LJK8_9APHY</name>
<proteinExistence type="predicted"/>
<dbReference type="OrthoDB" id="2758166at2759"/>
<dbReference type="Proteomes" id="UP000703269">
    <property type="component" value="Unassembled WGS sequence"/>
</dbReference>
<dbReference type="InterPro" id="IPR036047">
    <property type="entry name" value="F-box-like_dom_sf"/>
</dbReference>
<dbReference type="AlphaFoldDB" id="A0A9P3LJK8"/>
<evidence type="ECO:0000313" key="2">
    <source>
        <dbReference type="Proteomes" id="UP000703269"/>
    </source>
</evidence>
<reference evidence="1 2" key="1">
    <citation type="submission" date="2021-08" db="EMBL/GenBank/DDBJ databases">
        <title>Draft Genome Sequence of Phanerochaete sordida strain YK-624.</title>
        <authorList>
            <person name="Mori T."/>
            <person name="Dohra H."/>
            <person name="Suzuki T."/>
            <person name="Kawagishi H."/>
            <person name="Hirai H."/>
        </authorList>
    </citation>
    <scope>NUCLEOTIDE SEQUENCE [LARGE SCALE GENOMIC DNA]</scope>
    <source>
        <strain evidence="1 2">YK-624</strain>
    </source>
</reference>
<organism evidence="1 2">
    <name type="scientific">Phanerochaete sordida</name>
    <dbReference type="NCBI Taxonomy" id="48140"/>
    <lineage>
        <taxon>Eukaryota</taxon>
        <taxon>Fungi</taxon>
        <taxon>Dikarya</taxon>
        <taxon>Basidiomycota</taxon>
        <taxon>Agaricomycotina</taxon>
        <taxon>Agaricomycetes</taxon>
        <taxon>Polyporales</taxon>
        <taxon>Phanerochaetaceae</taxon>
        <taxon>Phanerochaete</taxon>
    </lineage>
</organism>
<evidence type="ECO:0000313" key="1">
    <source>
        <dbReference type="EMBL" id="GJE96774.1"/>
    </source>
</evidence>
<dbReference type="EMBL" id="BPQB01000063">
    <property type="protein sequence ID" value="GJE96774.1"/>
    <property type="molecule type" value="Genomic_DNA"/>
</dbReference>
<dbReference type="SUPFAM" id="SSF81383">
    <property type="entry name" value="F-box domain"/>
    <property type="match status" value="1"/>
</dbReference>
<gene>
    <name evidence="1" type="ORF">PsYK624_129800</name>
</gene>
<evidence type="ECO:0008006" key="3">
    <source>
        <dbReference type="Google" id="ProtNLM"/>
    </source>
</evidence>
<comment type="caution">
    <text evidence="1">The sequence shown here is derived from an EMBL/GenBank/DDBJ whole genome shotgun (WGS) entry which is preliminary data.</text>
</comment>